<accession>A0ABP0MUJ7</accession>
<reference evidence="1 2" key="1">
    <citation type="submission" date="2024-02" db="EMBL/GenBank/DDBJ databases">
        <authorList>
            <person name="Chen Y."/>
            <person name="Shah S."/>
            <person name="Dougan E. K."/>
            <person name="Thang M."/>
            <person name="Chan C."/>
        </authorList>
    </citation>
    <scope>NUCLEOTIDE SEQUENCE [LARGE SCALE GENOMIC DNA]</scope>
</reference>
<dbReference type="EMBL" id="CAXAMN010019446">
    <property type="protein sequence ID" value="CAK9054362.1"/>
    <property type="molecule type" value="Genomic_DNA"/>
</dbReference>
<proteinExistence type="predicted"/>
<sequence length="628" mass="70475">MTEGTSGCGVSWESQLLELLSSNISLEYSLRRDLLFASSGKHMPFPLREDFLNANTRYWPIWCSWNHWVSLTELPQPNGIRGIWKRGHELLCLQGHRAHWLSVDASSRPAKVEDECGTSAACAWCTLSDDTTCFTWLEGDQLRWADGDSWTRVSLEELQDITASLNSLSICMLLRSVGDARNFQASIIENQLQQLREKGGSDSKIIQDGYAELLRLVPINEELWRTFQHAVANLPQLLQQRRRRYTVDFIRQHFHVLYIGHSFLHLNSRILADEDEEATDALQSQPWVNQNLRKNPLCNDVGELHRDDLAEDLFTLPEERLPDTLPLEHFDVIWLRNCPEPLTAHALQVFTAILKAGGLLIAMPAHLNPSVQLPKALSLEAAWELAGGVFMANHGAIFLVASQHLVFREEALKRFTSFCVRIAASVRRRCLNSWDHLLLSQMVCDGTNLAEVPESLSSACKEASSFASARLLDLRPFGAKAALEVLPLPRCLFGVYRDLQVKVSASCRPSSMPGPELLRIEGEPAIENAGARRRHAEAVHEAWHSSRIVAVCDGEASISWEVLRRFPSHIREAESDPPLTFCSQRLLRASSVEVSLLSSLGIVLAIGKVEVSVTWTSRWCHPLVSPAT</sequence>
<gene>
    <name evidence="1" type="ORF">CCMP2556_LOCUS27193</name>
</gene>
<organism evidence="1 2">
    <name type="scientific">Durusdinium trenchii</name>
    <dbReference type="NCBI Taxonomy" id="1381693"/>
    <lineage>
        <taxon>Eukaryota</taxon>
        <taxon>Sar</taxon>
        <taxon>Alveolata</taxon>
        <taxon>Dinophyceae</taxon>
        <taxon>Suessiales</taxon>
        <taxon>Symbiodiniaceae</taxon>
        <taxon>Durusdinium</taxon>
    </lineage>
</organism>
<dbReference type="Proteomes" id="UP001642484">
    <property type="component" value="Unassembled WGS sequence"/>
</dbReference>
<keyword evidence="2" id="KW-1185">Reference proteome</keyword>
<evidence type="ECO:0000313" key="2">
    <source>
        <dbReference type="Proteomes" id="UP001642484"/>
    </source>
</evidence>
<protein>
    <submittedName>
        <fullName evidence="1">Uncharacterized protein</fullName>
    </submittedName>
</protein>
<name>A0ABP0MUJ7_9DINO</name>
<comment type="caution">
    <text evidence="1">The sequence shown here is derived from an EMBL/GenBank/DDBJ whole genome shotgun (WGS) entry which is preliminary data.</text>
</comment>
<evidence type="ECO:0000313" key="1">
    <source>
        <dbReference type="EMBL" id="CAK9054362.1"/>
    </source>
</evidence>